<sequence>MSFAKLFDQMRSAFDQKDENKRKENKALDVSLDILSKAAKKTEDRSKRIKEDKIRGVRGTRHRISL</sequence>
<dbReference type="AlphaFoldDB" id="A0A177G6P0"/>
<gene>
    <name evidence="1" type="ORF">Amal_01738</name>
</gene>
<evidence type="ECO:0000313" key="1">
    <source>
        <dbReference type="EMBL" id="OAG75968.1"/>
    </source>
</evidence>
<dbReference type="EMBL" id="LVHD01000018">
    <property type="protein sequence ID" value="OAG75968.1"/>
    <property type="molecule type" value="Genomic_DNA"/>
</dbReference>
<evidence type="ECO:0000313" key="2">
    <source>
        <dbReference type="Proteomes" id="UP000077349"/>
    </source>
</evidence>
<name>A0A177G6P0_9PROT</name>
<organism evidence="1 2">
    <name type="scientific">Acetobacter malorum</name>
    <dbReference type="NCBI Taxonomy" id="178901"/>
    <lineage>
        <taxon>Bacteria</taxon>
        <taxon>Pseudomonadati</taxon>
        <taxon>Pseudomonadota</taxon>
        <taxon>Alphaproteobacteria</taxon>
        <taxon>Acetobacterales</taxon>
        <taxon>Acetobacteraceae</taxon>
        <taxon>Acetobacter</taxon>
    </lineage>
</organism>
<reference evidence="1 2" key="1">
    <citation type="submission" date="2016-03" db="EMBL/GenBank/DDBJ databases">
        <title>Draft genome sequence of Acetobacter malorum CECT 7742, a strain isolated from strawberry vinegar.</title>
        <authorList>
            <person name="Sainz F."/>
            <person name="Mas A."/>
            <person name="Torija M.J."/>
        </authorList>
    </citation>
    <scope>NUCLEOTIDE SEQUENCE [LARGE SCALE GENOMIC DNA]</scope>
    <source>
        <strain evidence="1 2">CECT 7742</strain>
    </source>
</reference>
<proteinExistence type="predicted"/>
<protein>
    <submittedName>
        <fullName evidence="1">Uncharacterized protein</fullName>
    </submittedName>
</protein>
<accession>A0A177G6P0</accession>
<dbReference type="Proteomes" id="UP000077349">
    <property type="component" value="Unassembled WGS sequence"/>
</dbReference>
<comment type="caution">
    <text evidence="1">The sequence shown here is derived from an EMBL/GenBank/DDBJ whole genome shotgun (WGS) entry which is preliminary data.</text>
</comment>